<feature type="region of interest" description="Disordered" evidence="1">
    <location>
        <begin position="111"/>
        <end position="135"/>
    </location>
</feature>
<keyword evidence="4" id="KW-1185">Reference proteome</keyword>
<sequence>MYVQAQQRLHQMHRSRQYYTQKSNGEFLVPVEQFQTVLRIVTHVDSFGKKIVNKYSYQMSAFQLQNIYFIAILIHFYYFIFTFFFFFFYSFVFQGAYTYKNNRVDPLNSREKETKKLTLNPKQDPDRDGQESGIVQSRSDANVKQGVISANTTSPLLDNMSHSPFYNYSKVLDIDDKDILWVDNHDTLLEAKVLQILSTNNPYIRVGFLCIHTYTYLFVYVHC</sequence>
<dbReference type="AlphaFoldDB" id="X6N7C2"/>
<evidence type="ECO:0000313" key="3">
    <source>
        <dbReference type="EMBL" id="ETO21654.1"/>
    </source>
</evidence>
<keyword evidence="2" id="KW-0812">Transmembrane</keyword>
<dbReference type="EMBL" id="ASPP01011413">
    <property type="protein sequence ID" value="ETO21654.1"/>
    <property type="molecule type" value="Genomic_DNA"/>
</dbReference>
<proteinExistence type="predicted"/>
<feature type="transmembrane region" description="Helical" evidence="2">
    <location>
        <begin position="67"/>
        <end position="93"/>
    </location>
</feature>
<protein>
    <submittedName>
        <fullName evidence="3">Uncharacterized protein</fullName>
    </submittedName>
</protein>
<gene>
    <name evidence="3" type="ORF">RFI_15549</name>
</gene>
<evidence type="ECO:0000256" key="1">
    <source>
        <dbReference type="SAM" id="MobiDB-lite"/>
    </source>
</evidence>
<dbReference type="Proteomes" id="UP000023152">
    <property type="component" value="Unassembled WGS sequence"/>
</dbReference>
<keyword evidence="2" id="KW-1133">Transmembrane helix</keyword>
<keyword evidence="2" id="KW-0472">Membrane</keyword>
<reference evidence="3 4" key="1">
    <citation type="journal article" date="2013" name="Curr. Biol.">
        <title>The Genome of the Foraminiferan Reticulomyxa filosa.</title>
        <authorList>
            <person name="Glockner G."/>
            <person name="Hulsmann N."/>
            <person name="Schleicher M."/>
            <person name="Noegel A.A."/>
            <person name="Eichinger L."/>
            <person name="Gallinger C."/>
            <person name="Pawlowski J."/>
            <person name="Sierra R."/>
            <person name="Euteneuer U."/>
            <person name="Pillet L."/>
            <person name="Moustafa A."/>
            <person name="Platzer M."/>
            <person name="Groth M."/>
            <person name="Szafranski K."/>
            <person name="Schliwa M."/>
        </authorList>
    </citation>
    <scope>NUCLEOTIDE SEQUENCE [LARGE SCALE GENOMIC DNA]</scope>
</reference>
<accession>X6N7C2</accession>
<evidence type="ECO:0000256" key="2">
    <source>
        <dbReference type="SAM" id="Phobius"/>
    </source>
</evidence>
<evidence type="ECO:0000313" key="4">
    <source>
        <dbReference type="Proteomes" id="UP000023152"/>
    </source>
</evidence>
<organism evidence="3 4">
    <name type="scientific">Reticulomyxa filosa</name>
    <dbReference type="NCBI Taxonomy" id="46433"/>
    <lineage>
        <taxon>Eukaryota</taxon>
        <taxon>Sar</taxon>
        <taxon>Rhizaria</taxon>
        <taxon>Retaria</taxon>
        <taxon>Foraminifera</taxon>
        <taxon>Monothalamids</taxon>
        <taxon>Reticulomyxidae</taxon>
        <taxon>Reticulomyxa</taxon>
    </lineage>
</organism>
<name>X6N7C2_RETFI</name>
<comment type="caution">
    <text evidence="3">The sequence shown here is derived from an EMBL/GenBank/DDBJ whole genome shotgun (WGS) entry which is preliminary data.</text>
</comment>